<evidence type="ECO:0000259" key="3">
    <source>
        <dbReference type="Pfam" id="PF24481"/>
    </source>
</evidence>
<protein>
    <submittedName>
        <fullName evidence="4">Uncharacterized protein</fullName>
    </submittedName>
</protein>
<reference evidence="4 5" key="1">
    <citation type="submission" date="2018-10" db="EMBL/GenBank/DDBJ databases">
        <title>Genomic Encyclopedia of Archaeal and Bacterial Type Strains, Phase II (KMG-II): from individual species to whole genera.</title>
        <authorList>
            <person name="Goeker M."/>
        </authorList>
    </citation>
    <scope>NUCLEOTIDE SEQUENCE [LARGE SCALE GENOMIC DNA]</scope>
    <source>
        <strain evidence="4 5">RP-AC37</strain>
    </source>
</reference>
<evidence type="ECO:0000259" key="2">
    <source>
        <dbReference type="Pfam" id="PF02591"/>
    </source>
</evidence>
<dbReference type="InterPro" id="IPR052376">
    <property type="entry name" value="Oxidative_Scav/Glycosyltrans"/>
</dbReference>
<accession>A0A420XP42</accession>
<organism evidence="4 5">
    <name type="scientific">Motilibacter peucedani</name>
    <dbReference type="NCBI Taxonomy" id="598650"/>
    <lineage>
        <taxon>Bacteria</taxon>
        <taxon>Bacillati</taxon>
        <taxon>Actinomycetota</taxon>
        <taxon>Actinomycetes</taxon>
        <taxon>Motilibacterales</taxon>
        <taxon>Motilibacteraceae</taxon>
        <taxon>Motilibacter</taxon>
    </lineage>
</organism>
<feature type="coiled-coil region" evidence="1">
    <location>
        <begin position="37"/>
        <end position="78"/>
    </location>
</feature>
<gene>
    <name evidence="4" type="ORF">CLV35_2468</name>
</gene>
<dbReference type="Pfam" id="PF02591">
    <property type="entry name" value="Zn_ribbon_9"/>
    <property type="match status" value="1"/>
</dbReference>
<dbReference type="Pfam" id="PF24481">
    <property type="entry name" value="CT398_CC"/>
    <property type="match status" value="1"/>
</dbReference>
<dbReference type="InterPro" id="IPR056003">
    <property type="entry name" value="CT398_CC_hairpin"/>
</dbReference>
<evidence type="ECO:0000313" key="5">
    <source>
        <dbReference type="Proteomes" id="UP000281955"/>
    </source>
</evidence>
<feature type="domain" description="CT398-like coiled coil hairpin" evidence="3">
    <location>
        <begin position="14"/>
        <end position="194"/>
    </location>
</feature>
<evidence type="ECO:0000256" key="1">
    <source>
        <dbReference type="SAM" id="Coils"/>
    </source>
</evidence>
<dbReference type="RefSeq" id="WP_121193753.1">
    <property type="nucleotide sequence ID" value="NZ_RBWV01000012.1"/>
</dbReference>
<keyword evidence="1" id="KW-0175">Coiled coil</keyword>
<dbReference type="AlphaFoldDB" id="A0A420XP42"/>
<dbReference type="Proteomes" id="UP000281955">
    <property type="component" value="Unassembled WGS sequence"/>
</dbReference>
<dbReference type="Gene3D" id="1.10.287.1490">
    <property type="match status" value="1"/>
</dbReference>
<feature type="domain" description="C4-type zinc ribbon" evidence="2">
    <location>
        <begin position="205"/>
        <end position="239"/>
    </location>
</feature>
<dbReference type="InterPro" id="IPR003743">
    <property type="entry name" value="Zf-RING_7"/>
</dbReference>
<comment type="caution">
    <text evidence="4">The sequence shown here is derived from an EMBL/GenBank/DDBJ whole genome shotgun (WGS) entry which is preliminary data.</text>
</comment>
<keyword evidence="5" id="KW-1185">Reference proteome</keyword>
<sequence>MKADPSEQLRLLDLQALDTRLDQLEHRRHSMPELAEIAALDKELAHLRNLLVAAETQLSDLERERARAETDVEQVRTRVRRDRDRMDSGRITNSKELVELSSELESLARRQSVLEDVELEVMERIEVSSAEHQRVSVDVAAVEEKRAAAAGRRDAVLAEVDGEAALTTSAREAVVRDIGPQLLALYDKVRASSGGLGAAELKARRCQGCRLELNTVDLSTFRDAAPDEVLRCEECRRILVRTPESGL</sequence>
<dbReference type="PANTHER" id="PTHR39082:SF1">
    <property type="entry name" value="SCAVENGER RECEPTOR CLASS A MEMBER 3"/>
    <property type="match status" value="1"/>
</dbReference>
<dbReference type="EMBL" id="RBWV01000012">
    <property type="protein sequence ID" value="RKS73971.1"/>
    <property type="molecule type" value="Genomic_DNA"/>
</dbReference>
<name>A0A420XP42_9ACTN</name>
<dbReference type="InParanoid" id="A0A420XP42"/>
<proteinExistence type="predicted"/>
<dbReference type="OrthoDB" id="9784388at2"/>
<evidence type="ECO:0000313" key="4">
    <source>
        <dbReference type="EMBL" id="RKS73971.1"/>
    </source>
</evidence>
<dbReference type="PANTHER" id="PTHR39082">
    <property type="entry name" value="PHOSPHOLIPASE C-BETA-2-RELATED"/>
    <property type="match status" value="1"/>
</dbReference>